<feature type="compositionally biased region" description="Basic and acidic residues" evidence="1">
    <location>
        <begin position="53"/>
        <end position="76"/>
    </location>
</feature>
<dbReference type="AlphaFoldDB" id="A0A9J7E769"/>
<dbReference type="OrthoDB" id="8119340at2759"/>
<accession>A0A9J7E769</accession>
<feature type="compositionally biased region" description="Pro residues" evidence="1">
    <location>
        <begin position="1"/>
        <end position="11"/>
    </location>
</feature>
<keyword evidence="2" id="KW-1185">Reference proteome</keyword>
<dbReference type="RefSeq" id="XP_022823069.1">
    <property type="nucleotide sequence ID" value="XM_022967301.1"/>
</dbReference>
<feature type="region of interest" description="Disordered" evidence="1">
    <location>
        <begin position="107"/>
        <end position="134"/>
    </location>
</feature>
<feature type="compositionally biased region" description="Low complexity" evidence="1">
    <location>
        <begin position="34"/>
        <end position="47"/>
    </location>
</feature>
<feature type="compositionally biased region" description="Polar residues" evidence="1">
    <location>
        <begin position="206"/>
        <end position="218"/>
    </location>
</feature>
<evidence type="ECO:0000256" key="1">
    <source>
        <dbReference type="SAM" id="MobiDB-lite"/>
    </source>
</evidence>
<proteinExistence type="predicted"/>
<feature type="region of interest" description="Disordered" evidence="1">
    <location>
        <begin position="1"/>
        <end position="76"/>
    </location>
</feature>
<dbReference type="GeneID" id="111354030"/>
<dbReference type="Proteomes" id="UP000301870">
    <property type="component" value="Chromosome 17"/>
</dbReference>
<sequence>PLPAAPRAPPRAPRRRDKAVTFCTHRPRPKRPDSAAAPRAARPARPASYYSDPGRDDQPVRKQEQPRSDSTDSDLRYYSEPDAKYFEIDYEFLKELRRIARNNCPKCRRKRSRRNDRGEYKEKSSKDKTKTPRSSRLKENYVYCNGRYHSEKEHCQLCCRVCNRSTDTLDSIDDDQYSMVSKSYSQPKITSRSKSTPRGSRERKNSIQSNKSVSFLESSNDESIREEPNYTAKSFTNDLKKFLLKPSAPRQSLRDKFITSFKQEFEATKKSPKLKAIKGLWKSY</sequence>
<evidence type="ECO:0000313" key="3">
    <source>
        <dbReference type="RefSeq" id="XP_022823069.1"/>
    </source>
</evidence>
<protein>
    <submittedName>
        <fullName evidence="3">Uncharacterized protein LOC111354030</fullName>
    </submittedName>
</protein>
<dbReference type="KEGG" id="sliu:111354030"/>
<feature type="non-terminal residue" evidence="3">
    <location>
        <position position="1"/>
    </location>
</feature>
<reference evidence="3" key="1">
    <citation type="submission" date="2025-08" db="UniProtKB">
        <authorList>
            <consortium name="RefSeq"/>
        </authorList>
    </citation>
    <scope>IDENTIFICATION</scope>
    <source>
        <strain evidence="3">Ishihara</strain>
        <tissue evidence="3">Whole body</tissue>
    </source>
</reference>
<feature type="region of interest" description="Disordered" evidence="1">
    <location>
        <begin position="180"/>
        <end position="229"/>
    </location>
</feature>
<organism evidence="2 3">
    <name type="scientific">Spodoptera litura</name>
    <name type="common">Asian cotton leafworm</name>
    <dbReference type="NCBI Taxonomy" id="69820"/>
    <lineage>
        <taxon>Eukaryota</taxon>
        <taxon>Metazoa</taxon>
        <taxon>Ecdysozoa</taxon>
        <taxon>Arthropoda</taxon>
        <taxon>Hexapoda</taxon>
        <taxon>Insecta</taxon>
        <taxon>Pterygota</taxon>
        <taxon>Neoptera</taxon>
        <taxon>Endopterygota</taxon>
        <taxon>Lepidoptera</taxon>
        <taxon>Glossata</taxon>
        <taxon>Ditrysia</taxon>
        <taxon>Noctuoidea</taxon>
        <taxon>Noctuidae</taxon>
        <taxon>Amphipyrinae</taxon>
        <taxon>Spodoptera</taxon>
    </lineage>
</organism>
<name>A0A9J7E769_SPOLT</name>
<gene>
    <name evidence="3" type="primary">LOC111354030</name>
</gene>
<evidence type="ECO:0000313" key="2">
    <source>
        <dbReference type="Proteomes" id="UP000301870"/>
    </source>
</evidence>
<feature type="compositionally biased region" description="Polar residues" evidence="1">
    <location>
        <begin position="180"/>
        <end position="198"/>
    </location>
</feature>
<feature type="compositionally biased region" description="Basic and acidic residues" evidence="1">
    <location>
        <begin position="115"/>
        <end position="130"/>
    </location>
</feature>